<evidence type="ECO:0008006" key="3">
    <source>
        <dbReference type="Google" id="ProtNLM"/>
    </source>
</evidence>
<dbReference type="Gene3D" id="1.10.472.10">
    <property type="entry name" value="Cyclin-like"/>
    <property type="match status" value="1"/>
</dbReference>
<evidence type="ECO:0000313" key="2">
    <source>
        <dbReference type="Proteomes" id="UP001367676"/>
    </source>
</evidence>
<dbReference type="EMBL" id="JBBCAQ010000036">
    <property type="protein sequence ID" value="KAK7576290.1"/>
    <property type="molecule type" value="Genomic_DNA"/>
</dbReference>
<gene>
    <name evidence="1" type="ORF">V9T40_012576</name>
</gene>
<comment type="caution">
    <text evidence="1">The sequence shown here is derived from an EMBL/GenBank/DDBJ whole genome shotgun (WGS) entry which is preliminary data.</text>
</comment>
<keyword evidence="2" id="KW-1185">Reference proteome</keyword>
<evidence type="ECO:0000313" key="1">
    <source>
        <dbReference type="EMBL" id="KAK7576290.1"/>
    </source>
</evidence>
<name>A0AAN9T807_9HEMI</name>
<dbReference type="AlphaFoldDB" id="A0AAN9T807"/>
<sequence length="208" mass="23221">MVCGSRRHNAHLIASDASLVAKSSVLCQPIARSSSTLTQFTQGCQYFNLIFKFQLTLKLKTQILAVLREIRTDNVKGVFDLRKKWVNLDVLQCYFIRLKPSTIATACIIAAIKGLKFKIDCRALRSVCALTNSSVELVKDMVGRLEWMVAKEEASVYENETSMKMAPVNCASASGFDKMDVDSKMIPNVADLEETQQLTPTDVQDVEF</sequence>
<accession>A0AAN9T807</accession>
<protein>
    <recommendedName>
        <fullName evidence="3">Cyclin C-terminal domain-containing protein</fullName>
    </recommendedName>
</protein>
<reference evidence="1 2" key="1">
    <citation type="submission" date="2024-03" db="EMBL/GenBank/DDBJ databases">
        <title>Adaptation during the transition from Ophiocordyceps entomopathogen to insect associate is accompanied by gene loss and intensified selection.</title>
        <authorList>
            <person name="Ward C.M."/>
            <person name="Onetto C.A."/>
            <person name="Borneman A.R."/>
        </authorList>
    </citation>
    <scope>NUCLEOTIDE SEQUENCE [LARGE SCALE GENOMIC DNA]</scope>
    <source>
        <strain evidence="1">AWRI1</strain>
        <tissue evidence="1">Single Adult Female</tissue>
    </source>
</reference>
<dbReference type="Proteomes" id="UP001367676">
    <property type="component" value="Unassembled WGS sequence"/>
</dbReference>
<organism evidence="1 2">
    <name type="scientific">Parthenolecanium corni</name>
    <dbReference type="NCBI Taxonomy" id="536013"/>
    <lineage>
        <taxon>Eukaryota</taxon>
        <taxon>Metazoa</taxon>
        <taxon>Ecdysozoa</taxon>
        <taxon>Arthropoda</taxon>
        <taxon>Hexapoda</taxon>
        <taxon>Insecta</taxon>
        <taxon>Pterygota</taxon>
        <taxon>Neoptera</taxon>
        <taxon>Paraneoptera</taxon>
        <taxon>Hemiptera</taxon>
        <taxon>Sternorrhyncha</taxon>
        <taxon>Coccoidea</taxon>
        <taxon>Coccidae</taxon>
        <taxon>Parthenolecanium</taxon>
    </lineage>
</organism>
<proteinExistence type="predicted"/>